<organism evidence="9 10">
    <name type="scientific">Aminobacter aminovorans</name>
    <name type="common">Chelatobacter heintzii</name>
    <dbReference type="NCBI Taxonomy" id="83263"/>
    <lineage>
        <taxon>Bacteria</taxon>
        <taxon>Pseudomonadati</taxon>
        <taxon>Pseudomonadota</taxon>
        <taxon>Alphaproteobacteria</taxon>
        <taxon>Hyphomicrobiales</taxon>
        <taxon>Phyllobacteriaceae</taxon>
        <taxon>Aminobacter</taxon>
    </lineage>
</organism>
<feature type="domain" description="ABC transporter" evidence="8">
    <location>
        <begin position="4"/>
        <end position="254"/>
    </location>
</feature>
<evidence type="ECO:0000256" key="7">
    <source>
        <dbReference type="ARBA" id="ARBA00023136"/>
    </source>
</evidence>
<dbReference type="InterPro" id="IPR027417">
    <property type="entry name" value="P-loop_NTPase"/>
</dbReference>
<dbReference type="GO" id="GO:0005524">
    <property type="term" value="F:ATP binding"/>
    <property type="evidence" value="ECO:0007669"/>
    <property type="project" value="UniProtKB-KW"/>
</dbReference>
<dbReference type="PANTHER" id="PTHR43297">
    <property type="entry name" value="OLIGOPEPTIDE TRANSPORT ATP-BINDING PROTEIN APPD"/>
    <property type="match status" value="1"/>
</dbReference>
<dbReference type="GO" id="GO:0055085">
    <property type="term" value="P:transmembrane transport"/>
    <property type="evidence" value="ECO:0007669"/>
    <property type="project" value="UniProtKB-ARBA"/>
</dbReference>
<keyword evidence="9" id="KW-0614">Plasmid</keyword>
<evidence type="ECO:0000259" key="8">
    <source>
        <dbReference type="PROSITE" id="PS50893"/>
    </source>
</evidence>
<keyword evidence="7" id="KW-0472">Membrane</keyword>
<dbReference type="RefSeq" id="WP_083948884.1">
    <property type="nucleotide sequence ID" value="NZ_CP015007.1"/>
</dbReference>
<dbReference type="SMART" id="SM00382">
    <property type="entry name" value="AAA"/>
    <property type="match status" value="1"/>
</dbReference>
<evidence type="ECO:0000313" key="9">
    <source>
        <dbReference type="EMBL" id="AMS45035.1"/>
    </source>
</evidence>
<gene>
    <name evidence="9" type="ORF">AA2016_6132</name>
</gene>
<dbReference type="InterPro" id="IPR003439">
    <property type="entry name" value="ABC_transporter-like_ATP-bd"/>
</dbReference>
<dbReference type="AlphaFoldDB" id="A0AAC8YV53"/>
<comment type="similarity">
    <text evidence="2">Belongs to the ABC transporter superfamily.</text>
</comment>
<keyword evidence="6 9" id="KW-0067">ATP-binding</keyword>
<name>A0AAC8YV53_AMIAI</name>
<dbReference type="CDD" id="cd03257">
    <property type="entry name" value="ABC_NikE_OppD_transporters"/>
    <property type="match status" value="1"/>
</dbReference>
<accession>A0AAC8YV53</accession>
<dbReference type="SUPFAM" id="SSF52540">
    <property type="entry name" value="P-loop containing nucleoside triphosphate hydrolases"/>
    <property type="match status" value="1"/>
</dbReference>
<evidence type="ECO:0000256" key="1">
    <source>
        <dbReference type="ARBA" id="ARBA00004417"/>
    </source>
</evidence>
<evidence type="ECO:0000256" key="2">
    <source>
        <dbReference type="ARBA" id="ARBA00005417"/>
    </source>
</evidence>
<dbReference type="InterPro" id="IPR003593">
    <property type="entry name" value="AAA+_ATPase"/>
</dbReference>
<keyword evidence="4" id="KW-1003">Cell membrane</keyword>
<keyword evidence="5" id="KW-0547">Nucleotide-binding</keyword>
<dbReference type="EMBL" id="CP015007">
    <property type="protein sequence ID" value="AMS45035.1"/>
    <property type="molecule type" value="Genomic_DNA"/>
</dbReference>
<evidence type="ECO:0000256" key="6">
    <source>
        <dbReference type="ARBA" id="ARBA00022840"/>
    </source>
</evidence>
<evidence type="ECO:0000256" key="5">
    <source>
        <dbReference type="ARBA" id="ARBA00022741"/>
    </source>
</evidence>
<dbReference type="Gene3D" id="3.40.50.300">
    <property type="entry name" value="P-loop containing nucleotide triphosphate hydrolases"/>
    <property type="match status" value="1"/>
</dbReference>
<protein>
    <submittedName>
        <fullName evidence="9">Peptide ABC transporter ATP-binding protein</fullName>
    </submittedName>
</protein>
<dbReference type="PROSITE" id="PS00211">
    <property type="entry name" value="ABC_TRANSPORTER_1"/>
    <property type="match status" value="1"/>
</dbReference>
<geneLocation type="plasmid" evidence="9 10">
    <name>pAA02</name>
</geneLocation>
<sequence length="283" mass="30779">MALLEIENLVVEFETASGPFRAVNGVSTKVHEGEVLAIVGESGSGKSVSMLAAMGLLPWTAKVTADKLTFNGRDLLGMPANERRKIIGKDIAMIFQEPVASLNPCFTVGFQIEEVLRVHMGLDKAARRKRAIELFQAVGIPDPAERLNSYPHQMSGGQCQRVMIAIAIACNPKLLIADEPTTALDVTIQKQILDLLMKLQADHGMGLIMITHNMGVVAETADRVVVQYKGRKMEEADVLTLFENPKSNYTRALLAALPDNATGDRLPTISELFVDDQVEGAAR</sequence>
<dbReference type="PROSITE" id="PS50893">
    <property type="entry name" value="ABC_TRANSPORTER_2"/>
    <property type="match status" value="1"/>
</dbReference>
<dbReference type="GO" id="GO:0005886">
    <property type="term" value="C:plasma membrane"/>
    <property type="evidence" value="ECO:0007669"/>
    <property type="project" value="UniProtKB-SubCell"/>
</dbReference>
<dbReference type="KEGG" id="aak:AA2016_6132"/>
<dbReference type="Proteomes" id="UP000075755">
    <property type="component" value="Plasmid pAA02"/>
</dbReference>
<evidence type="ECO:0000256" key="3">
    <source>
        <dbReference type="ARBA" id="ARBA00022448"/>
    </source>
</evidence>
<dbReference type="GO" id="GO:0016887">
    <property type="term" value="F:ATP hydrolysis activity"/>
    <property type="evidence" value="ECO:0007669"/>
    <property type="project" value="InterPro"/>
</dbReference>
<evidence type="ECO:0000256" key="4">
    <source>
        <dbReference type="ARBA" id="ARBA00022475"/>
    </source>
</evidence>
<reference evidence="9 10" key="1">
    <citation type="submission" date="2016-03" db="EMBL/GenBank/DDBJ databases">
        <title>Complete genome of Aminobacter aminovorans KCTC 2477.</title>
        <authorList>
            <person name="Kim K.M."/>
        </authorList>
    </citation>
    <scope>NUCLEOTIDE SEQUENCE [LARGE SCALE GENOMIC DNA]</scope>
    <source>
        <strain evidence="9 10">KCTC 2477</strain>
        <plasmid evidence="9 10">pAA02</plasmid>
    </source>
</reference>
<evidence type="ECO:0000313" key="10">
    <source>
        <dbReference type="Proteomes" id="UP000075755"/>
    </source>
</evidence>
<dbReference type="PANTHER" id="PTHR43297:SF2">
    <property type="entry name" value="DIPEPTIDE TRANSPORT ATP-BINDING PROTEIN DPPD"/>
    <property type="match status" value="1"/>
</dbReference>
<comment type="subcellular location">
    <subcellularLocation>
        <location evidence="1">Cell inner membrane</location>
        <topology evidence="1">Peripheral membrane protein</topology>
    </subcellularLocation>
</comment>
<dbReference type="InterPro" id="IPR017871">
    <property type="entry name" value="ABC_transporter-like_CS"/>
</dbReference>
<proteinExistence type="inferred from homology"/>
<keyword evidence="3" id="KW-0813">Transport</keyword>
<dbReference type="FunFam" id="3.40.50.300:FF:000016">
    <property type="entry name" value="Oligopeptide ABC transporter ATP-binding component"/>
    <property type="match status" value="1"/>
</dbReference>
<dbReference type="InterPro" id="IPR050388">
    <property type="entry name" value="ABC_Ni/Peptide_Import"/>
</dbReference>
<dbReference type="Pfam" id="PF00005">
    <property type="entry name" value="ABC_tran"/>
    <property type="match status" value="1"/>
</dbReference>